<dbReference type="InterPro" id="IPR013087">
    <property type="entry name" value="Znf_C2H2_type"/>
</dbReference>
<comment type="caution">
    <text evidence="4">The sequence shown here is derived from an EMBL/GenBank/DDBJ whole genome shotgun (WGS) entry which is preliminary data.</text>
</comment>
<dbReference type="EMBL" id="CAOQHR010000001">
    <property type="protein sequence ID" value="CAI6287069.1"/>
    <property type="molecule type" value="Genomic_DNA"/>
</dbReference>
<reference evidence="4" key="1">
    <citation type="submission" date="2023-01" db="EMBL/GenBank/DDBJ databases">
        <authorList>
            <person name="Van Ghelder C."/>
            <person name="Rancurel C."/>
        </authorList>
    </citation>
    <scope>NUCLEOTIDE SEQUENCE</scope>
    <source>
        <strain evidence="4">CNCM I-4278</strain>
    </source>
</reference>
<dbReference type="PROSITE" id="PS00028">
    <property type="entry name" value="ZINC_FINGER_C2H2_1"/>
    <property type="match status" value="2"/>
</dbReference>
<dbReference type="SMART" id="SM01313">
    <property type="entry name" value="Sec3-PIP2_bind"/>
    <property type="match status" value="1"/>
</dbReference>
<dbReference type="SUPFAM" id="SSF57667">
    <property type="entry name" value="beta-beta-alpha zinc fingers"/>
    <property type="match status" value="1"/>
</dbReference>
<evidence type="ECO:0000256" key="1">
    <source>
        <dbReference type="PROSITE-ProRule" id="PRU00042"/>
    </source>
</evidence>
<accession>A0A9W4U4L1</accession>
<dbReference type="Pfam" id="PF26082">
    <property type="entry name" value="zf-C2H2_AcuF"/>
    <property type="match status" value="1"/>
</dbReference>
<evidence type="ECO:0000256" key="2">
    <source>
        <dbReference type="SAM" id="MobiDB-lite"/>
    </source>
</evidence>
<evidence type="ECO:0000259" key="3">
    <source>
        <dbReference type="PROSITE" id="PS50157"/>
    </source>
</evidence>
<dbReference type="Gene3D" id="2.30.29.90">
    <property type="match status" value="1"/>
</dbReference>
<protein>
    <recommendedName>
        <fullName evidence="3">C2H2-type domain-containing protein</fullName>
    </recommendedName>
</protein>
<dbReference type="PANTHER" id="PTHR35391:SF7">
    <property type="entry name" value="C2H2-TYPE DOMAIN-CONTAINING PROTEIN"/>
    <property type="match status" value="1"/>
</dbReference>
<dbReference type="GO" id="GO:0008270">
    <property type="term" value="F:zinc ion binding"/>
    <property type="evidence" value="ECO:0007669"/>
    <property type="project" value="UniProtKB-KW"/>
</dbReference>
<feature type="domain" description="C2H2-type" evidence="3">
    <location>
        <begin position="824"/>
        <end position="855"/>
    </location>
</feature>
<gene>
    <name evidence="4" type="ORF">PDIGIT_LOCUS2340</name>
</gene>
<keyword evidence="1" id="KW-0862">Zinc</keyword>
<dbReference type="InterPro" id="IPR028258">
    <property type="entry name" value="Sec3-PIP2_bind"/>
</dbReference>
<evidence type="ECO:0000313" key="4">
    <source>
        <dbReference type="EMBL" id="CAI6287069.1"/>
    </source>
</evidence>
<keyword evidence="5" id="KW-1185">Reference proteome</keyword>
<dbReference type="SMART" id="SM00355">
    <property type="entry name" value="ZnF_C2H2"/>
    <property type="match status" value="5"/>
</dbReference>
<organism evidence="4 5">
    <name type="scientific">Periconia digitata</name>
    <dbReference type="NCBI Taxonomy" id="1303443"/>
    <lineage>
        <taxon>Eukaryota</taxon>
        <taxon>Fungi</taxon>
        <taxon>Dikarya</taxon>
        <taxon>Ascomycota</taxon>
        <taxon>Pezizomycotina</taxon>
        <taxon>Dothideomycetes</taxon>
        <taxon>Pleosporomycetidae</taxon>
        <taxon>Pleosporales</taxon>
        <taxon>Massarineae</taxon>
        <taxon>Periconiaceae</taxon>
        <taxon>Periconia</taxon>
    </lineage>
</organism>
<dbReference type="AlphaFoldDB" id="A0A9W4U4L1"/>
<dbReference type="Proteomes" id="UP001152607">
    <property type="component" value="Unassembled WGS sequence"/>
</dbReference>
<keyword evidence="1" id="KW-0479">Metal-binding</keyword>
<dbReference type="InterPro" id="IPR036236">
    <property type="entry name" value="Znf_C2H2_sf"/>
</dbReference>
<dbReference type="Pfam" id="PF15277">
    <property type="entry name" value="Sec3-PIP2_bind"/>
    <property type="match status" value="1"/>
</dbReference>
<evidence type="ECO:0000313" key="5">
    <source>
        <dbReference type="Proteomes" id="UP001152607"/>
    </source>
</evidence>
<feature type="region of interest" description="Disordered" evidence="2">
    <location>
        <begin position="122"/>
        <end position="149"/>
    </location>
</feature>
<dbReference type="OrthoDB" id="3800350at2759"/>
<dbReference type="PANTHER" id="PTHR35391">
    <property type="entry name" value="C2H2-TYPE DOMAIN-CONTAINING PROTEIN-RELATED"/>
    <property type="match status" value="1"/>
</dbReference>
<dbReference type="PROSITE" id="PS50157">
    <property type="entry name" value="ZINC_FINGER_C2H2_2"/>
    <property type="match status" value="1"/>
</dbReference>
<name>A0A9W4U4L1_9PLEO</name>
<dbReference type="InterPro" id="IPR058925">
    <property type="entry name" value="zf-C2H2_AcuF"/>
</dbReference>
<dbReference type="Gene3D" id="3.30.160.60">
    <property type="entry name" value="Classic Zinc Finger"/>
    <property type="match status" value="1"/>
</dbReference>
<sequence>MAASSSSMTSLSFLPLDITGSYLECVHLYKRLFGHLTRSPNSGVLSSNLNVEKALDQYVRLRSWGEESRAILPADSRGSLDDVLRDNSTLKPIVSDVLRKIKRQIDHVLKMIQINDSPAERHGLVGFSQTDDSDRSDTSSEDESFGTESHMLLTKRSSTRIFANIGEDIDSLYQVLLMIDRPGYSRHYIHSTKNDGSDYGSSSYAYYDLRHIEDKIHSWTQNFLAIGAGNVGSAVGNEIPVTSSLDPMKSKILILRLARANTKRRQQLEHWQDNPDKAFDLNTSAADDATEQSMPAEPQVENTREISTAKSVISKETFSKVAVSDLFDKKTVVGPPRTIYTNSTGFQSSNRVPKVPSTAFLQKEFECPYCRLHLDSERMQNRQEWKRHMFRDLRPYSCTFSECQNPEKLYATRRDWIYHEMQMHWRQWVCEEHGGIFHSREDALKHIAVAHNGLSQHQTAMLIEMWERQLDNMELVSCPLCPSQRRLQIMHSHIAQHLESIALFVIPGDDNEEEEEETDESDEADLKDATAAVLMSTRIVSEHEELPKDLQKETIKHEENGEESQSLWYRFEDIVAQIGAIPHTSTKARERYEEEKRIIMGSYFSQANKAANGPYVFHVNVVEYINSRTTPPPASGDRSSAQRTLIIAVDIPESKAFLHKCRKNSKGRFVMISSWDLLNLTEIDNFVHKQPQSEQETKEIILAGNTGFLLRLPKTYYWEASEESMKQFFLETLVKLYHRYTQNNEFDEGTYPILEGFSAEELDKLTDGRPYAATEEGRAAWKERNQDPGAYRSRLALSGTGSNNFVLDLSKLSNEGPAVKFKGVACTFPGCDKAFDRVDDFRSHQKTHMYHPQRPHVCSVCQEGYLTPKDLERHQFIMKHYERDR</sequence>
<keyword evidence="1" id="KW-0863">Zinc-finger</keyword>
<proteinExistence type="predicted"/>